<dbReference type="Proteomes" id="UP001396334">
    <property type="component" value="Unassembled WGS sequence"/>
</dbReference>
<accession>A0ABR2PUL8</accession>
<gene>
    <name evidence="1" type="ORF">V6N11_048237</name>
</gene>
<keyword evidence="2" id="KW-1185">Reference proteome</keyword>
<evidence type="ECO:0000313" key="2">
    <source>
        <dbReference type="Proteomes" id="UP001396334"/>
    </source>
</evidence>
<comment type="caution">
    <text evidence="1">The sequence shown here is derived from an EMBL/GenBank/DDBJ whole genome shotgun (WGS) entry which is preliminary data.</text>
</comment>
<protein>
    <recommendedName>
        <fullName evidence="3">Zinc finger GRF-type domain-containing protein</fullName>
    </recommendedName>
</protein>
<reference evidence="1 2" key="1">
    <citation type="journal article" date="2024" name="G3 (Bethesda)">
        <title>Genome assembly of Hibiscus sabdariffa L. provides insights into metabolisms of medicinal natural products.</title>
        <authorList>
            <person name="Kim T."/>
        </authorList>
    </citation>
    <scope>NUCLEOTIDE SEQUENCE [LARGE SCALE GENOMIC DNA]</scope>
    <source>
        <strain evidence="1">TK-2024</strain>
        <tissue evidence="1">Old leaves</tissue>
    </source>
</reference>
<organism evidence="1 2">
    <name type="scientific">Hibiscus sabdariffa</name>
    <name type="common">roselle</name>
    <dbReference type="NCBI Taxonomy" id="183260"/>
    <lineage>
        <taxon>Eukaryota</taxon>
        <taxon>Viridiplantae</taxon>
        <taxon>Streptophyta</taxon>
        <taxon>Embryophyta</taxon>
        <taxon>Tracheophyta</taxon>
        <taxon>Spermatophyta</taxon>
        <taxon>Magnoliopsida</taxon>
        <taxon>eudicotyledons</taxon>
        <taxon>Gunneridae</taxon>
        <taxon>Pentapetalae</taxon>
        <taxon>rosids</taxon>
        <taxon>malvids</taxon>
        <taxon>Malvales</taxon>
        <taxon>Malvaceae</taxon>
        <taxon>Malvoideae</taxon>
        <taxon>Hibiscus</taxon>
    </lineage>
</organism>
<evidence type="ECO:0000313" key="1">
    <source>
        <dbReference type="EMBL" id="KAK8992141.1"/>
    </source>
</evidence>
<evidence type="ECO:0008006" key="3">
    <source>
        <dbReference type="Google" id="ProtNLM"/>
    </source>
</evidence>
<dbReference type="EMBL" id="JBBPBN010000050">
    <property type="protein sequence ID" value="KAK8992141.1"/>
    <property type="molecule type" value="Genomic_DNA"/>
</dbReference>
<proteinExistence type="predicted"/>
<name>A0ABR2PUL8_9ROSI</name>
<sequence>MKGKCRRVTTRPSNWETGIEEPTAFPMCGCEFLAQLRTSWSNDNPGRRFFGCKNHGSVDYKNMPLIEGLFSSCEFCVMVLDWLKCWPPLISSCEDCIHLTLITFPGVGINTNGLICGDAEVVGMTGGDNGVAITCGDVKVVGMTGGDDDVGITCGADNVLPWGEEDKSFKLQFQVLRVRFKGNGIEGISSRESKEGPLSLD</sequence>